<keyword evidence="5" id="KW-1185">Reference proteome</keyword>
<dbReference type="OrthoDB" id="10065439at2759"/>
<evidence type="ECO:0000313" key="5">
    <source>
        <dbReference type="Proteomes" id="UP000663829"/>
    </source>
</evidence>
<dbReference type="Pfam" id="PF00024">
    <property type="entry name" value="PAN_1"/>
    <property type="match status" value="1"/>
</dbReference>
<dbReference type="Proteomes" id="UP000681722">
    <property type="component" value="Unassembled WGS sequence"/>
</dbReference>
<accession>A0A815WEG7</accession>
<protein>
    <recommendedName>
        <fullName evidence="2">Apple domain-containing protein</fullName>
    </recommendedName>
</protein>
<dbReference type="PROSITE" id="PS50948">
    <property type="entry name" value="PAN"/>
    <property type="match status" value="1"/>
</dbReference>
<feature type="domain" description="Apple" evidence="2">
    <location>
        <begin position="25"/>
        <end position="101"/>
    </location>
</feature>
<evidence type="ECO:0000259" key="2">
    <source>
        <dbReference type="PROSITE" id="PS50948"/>
    </source>
</evidence>
<feature type="signal peptide" evidence="1">
    <location>
        <begin position="1"/>
        <end position="16"/>
    </location>
</feature>
<gene>
    <name evidence="3" type="ORF">GPM918_LOCUS38563</name>
    <name evidence="4" type="ORF">SRO942_LOCUS39395</name>
</gene>
<dbReference type="EMBL" id="CAJNOQ010025729">
    <property type="protein sequence ID" value="CAF1539835.1"/>
    <property type="molecule type" value="Genomic_DNA"/>
</dbReference>
<keyword evidence="1" id="KW-0732">Signal</keyword>
<dbReference type="EMBL" id="CAJOBC010091358">
    <property type="protein sequence ID" value="CAF4400062.1"/>
    <property type="molecule type" value="Genomic_DNA"/>
</dbReference>
<evidence type="ECO:0000313" key="4">
    <source>
        <dbReference type="EMBL" id="CAF4400062.1"/>
    </source>
</evidence>
<organism evidence="3 5">
    <name type="scientific">Didymodactylos carnosus</name>
    <dbReference type="NCBI Taxonomy" id="1234261"/>
    <lineage>
        <taxon>Eukaryota</taxon>
        <taxon>Metazoa</taxon>
        <taxon>Spiralia</taxon>
        <taxon>Gnathifera</taxon>
        <taxon>Rotifera</taxon>
        <taxon>Eurotatoria</taxon>
        <taxon>Bdelloidea</taxon>
        <taxon>Philodinida</taxon>
        <taxon>Philodinidae</taxon>
        <taxon>Didymodactylos</taxon>
    </lineage>
</organism>
<evidence type="ECO:0000256" key="1">
    <source>
        <dbReference type="SAM" id="SignalP"/>
    </source>
</evidence>
<dbReference type="Proteomes" id="UP000663829">
    <property type="component" value="Unassembled WGS sequence"/>
</dbReference>
<dbReference type="SUPFAM" id="SSF57414">
    <property type="entry name" value="Hairpin loop containing domain-like"/>
    <property type="match status" value="1"/>
</dbReference>
<reference evidence="3" key="1">
    <citation type="submission" date="2021-02" db="EMBL/GenBank/DDBJ databases">
        <authorList>
            <person name="Nowell W R."/>
        </authorList>
    </citation>
    <scope>NUCLEOTIDE SEQUENCE</scope>
</reference>
<dbReference type="Gene3D" id="3.50.4.10">
    <property type="entry name" value="Hepatocyte Growth Factor"/>
    <property type="match status" value="1"/>
</dbReference>
<feature type="chain" id="PRO_5035688043" description="Apple domain-containing protein" evidence="1">
    <location>
        <begin position="17"/>
        <end position="183"/>
    </location>
</feature>
<proteinExistence type="predicted"/>
<comment type="caution">
    <text evidence="3">The sequence shown here is derived from an EMBL/GenBank/DDBJ whole genome shotgun (WGS) entry which is preliminary data.</text>
</comment>
<sequence length="183" mass="20797">MIIYVILLFSHGDVLTQDIRADIDLKDFGTSFTPVNDIELIRTTLVKSLMVCASLCVQDATCRTFDYDKSFRQCRLFEGEIMTGIVNISSSSASKVGGIRYSPKLYVIYHQTCDKCAFNRYLLCNNNLCECPSHTFWDGEIVKIKCTQKVRVRLTAGVERNGILYAVPITHARVCTRLEIIFF</sequence>
<dbReference type="InterPro" id="IPR003609">
    <property type="entry name" value="Pan_app"/>
</dbReference>
<name>A0A815WEG7_9BILA</name>
<dbReference type="AlphaFoldDB" id="A0A815WEG7"/>
<evidence type="ECO:0000313" key="3">
    <source>
        <dbReference type="EMBL" id="CAF1539835.1"/>
    </source>
</evidence>